<dbReference type="PANTHER" id="PTHR12145:SF36">
    <property type="entry name" value="MANNAN ENDO-1,6-ALPHA-MANNOSIDASE DCW1"/>
    <property type="match status" value="1"/>
</dbReference>
<evidence type="ECO:0000256" key="8">
    <source>
        <dbReference type="ARBA" id="ARBA00023180"/>
    </source>
</evidence>
<dbReference type="Pfam" id="PF03663">
    <property type="entry name" value="Glyco_hydro_76"/>
    <property type="match status" value="1"/>
</dbReference>
<feature type="chain" id="PRO_5017784645" description="Mannan endo-1,6-alpha-mannosidase" evidence="11">
    <location>
        <begin position="24"/>
        <end position="460"/>
    </location>
</feature>
<dbReference type="STRING" id="1849047.A0A3D8Q869"/>
<organism evidence="12 13">
    <name type="scientific">Coleophoma cylindrospora</name>
    <dbReference type="NCBI Taxonomy" id="1849047"/>
    <lineage>
        <taxon>Eukaryota</taxon>
        <taxon>Fungi</taxon>
        <taxon>Dikarya</taxon>
        <taxon>Ascomycota</taxon>
        <taxon>Pezizomycotina</taxon>
        <taxon>Leotiomycetes</taxon>
        <taxon>Helotiales</taxon>
        <taxon>Dermateaceae</taxon>
        <taxon>Coleophoma</taxon>
    </lineage>
</organism>
<evidence type="ECO:0000256" key="7">
    <source>
        <dbReference type="ARBA" id="ARBA00023136"/>
    </source>
</evidence>
<dbReference type="GO" id="GO:0012505">
    <property type="term" value="C:endomembrane system"/>
    <property type="evidence" value="ECO:0007669"/>
    <property type="project" value="UniProtKB-SubCell"/>
</dbReference>
<comment type="caution">
    <text evidence="12">The sequence shown here is derived from an EMBL/GenBank/DDBJ whole genome shotgun (WGS) entry which is preliminary data.</text>
</comment>
<keyword evidence="13" id="KW-1185">Reference proteome</keyword>
<dbReference type="Proteomes" id="UP000256645">
    <property type="component" value="Unassembled WGS sequence"/>
</dbReference>
<dbReference type="FunFam" id="1.50.10.20:FF:000006">
    <property type="entry name" value="Mannan endo-1,6-alpha-mannosidase"/>
    <property type="match status" value="1"/>
</dbReference>
<dbReference type="EMBL" id="PDLM01000018">
    <property type="protein sequence ID" value="RDW58035.1"/>
    <property type="molecule type" value="Genomic_DNA"/>
</dbReference>
<proteinExistence type="inferred from homology"/>
<comment type="subcellular location">
    <subcellularLocation>
        <location evidence="2">Endomembrane system</location>
    </subcellularLocation>
</comment>
<dbReference type="PIRSF" id="PIRSF016302">
    <property type="entry name" value="Man_a_manosd"/>
    <property type="match status" value="1"/>
</dbReference>
<evidence type="ECO:0000256" key="10">
    <source>
        <dbReference type="PIRNR" id="PIRNR016302"/>
    </source>
</evidence>
<evidence type="ECO:0000256" key="9">
    <source>
        <dbReference type="ARBA" id="ARBA00023295"/>
    </source>
</evidence>
<evidence type="ECO:0000313" key="12">
    <source>
        <dbReference type="EMBL" id="RDW58035.1"/>
    </source>
</evidence>
<dbReference type="PANTHER" id="PTHR12145">
    <property type="entry name" value="MANNAN ENDO-1,6-ALPHA-MANNOSIDASE DCW1"/>
    <property type="match status" value="1"/>
</dbReference>
<gene>
    <name evidence="12" type="ORF">BP6252_13446</name>
</gene>
<dbReference type="GO" id="GO:0009272">
    <property type="term" value="P:fungal-type cell wall biogenesis"/>
    <property type="evidence" value="ECO:0007669"/>
    <property type="project" value="TreeGrafter"/>
</dbReference>
<keyword evidence="6 10" id="KW-0378">Hydrolase</keyword>
<comment type="catalytic activity">
    <reaction evidence="1 10">
        <text>Random hydrolysis of (1-&gt;6)-alpha-D-mannosidic linkages in unbranched (1-&gt;6)-mannans.</text>
        <dbReference type="EC" id="3.2.1.101"/>
    </reaction>
</comment>
<dbReference type="SUPFAM" id="SSF48208">
    <property type="entry name" value="Six-hairpin glycosidases"/>
    <property type="match status" value="1"/>
</dbReference>
<evidence type="ECO:0000256" key="3">
    <source>
        <dbReference type="ARBA" id="ARBA00009699"/>
    </source>
</evidence>
<reference evidence="12 13" key="1">
    <citation type="journal article" date="2018" name="IMA Fungus">
        <title>IMA Genome-F 9: Draft genome sequence of Annulohypoxylon stygium, Aspergillus mulundensis, Berkeleyomyces basicola (syn. Thielaviopsis basicola), Ceratocystis smalleyi, two Cercospora beticola strains, Coleophoma cylindrospora, Fusarium fracticaudum, Phialophora cf. hyalina, and Morchella septimelata.</title>
        <authorList>
            <person name="Wingfield B.D."/>
            <person name="Bills G.F."/>
            <person name="Dong Y."/>
            <person name="Huang W."/>
            <person name="Nel W.J."/>
            <person name="Swalarsk-Parry B.S."/>
            <person name="Vaghefi N."/>
            <person name="Wilken P.M."/>
            <person name="An Z."/>
            <person name="de Beer Z.W."/>
            <person name="De Vos L."/>
            <person name="Chen L."/>
            <person name="Duong T.A."/>
            <person name="Gao Y."/>
            <person name="Hammerbacher A."/>
            <person name="Kikkert J.R."/>
            <person name="Li Y."/>
            <person name="Li H."/>
            <person name="Li K."/>
            <person name="Li Q."/>
            <person name="Liu X."/>
            <person name="Ma X."/>
            <person name="Naidoo K."/>
            <person name="Pethybridge S.J."/>
            <person name="Sun J."/>
            <person name="Steenkamp E.T."/>
            <person name="van der Nest M.A."/>
            <person name="van Wyk S."/>
            <person name="Wingfield M.J."/>
            <person name="Xiong C."/>
            <person name="Yue Q."/>
            <person name="Zhang X."/>
        </authorList>
    </citation>
    <scope>NUCLEOTIDE SEQUENCE [LARGE SCALE GENOMIC DNA]</scope>
    <source>
        <strain evidence="12 13">BP6252</strain>
    </source>
</reference>
<dbReference type="AlphaFoldDB" id="A0A3D8Q869"/>
<dbReference type="OrthoDB" id="4187847at2759"/>
<dbReference type="InterPro" id="IPR005198">
    <property type="entry name" value="Glyco_hydro_76"/>
</dbReference>
<dbReference type="Gene3D" id="1.50.10.20">
    <property type="match status" value="1"/>
</dbReference>
<sequence length="460" mass="49374">MRSSTLFARLATALLSGSTIVSAIALDLTSEESIKSVASTMAYDMMTFYKGNLSGGIPGVLPGPPPNPPTGYYWWESGAMWGSLIDYWYYTNDSTYNDEISAGIQWQTGADNDMMPANWSQSMGNDDQGFWGMTAMSAAETNFQNPPSNKPGWLALAQAVFNTQATRPDSNCGGGLRWQVYPYLTGYDYKNSIANGCFFNLGARLAKYTGNSTYSDMATEIWDWTTGVGLIDENYNIYDGAHIETNCTDINKIQFSYNMGVWTLGAANMYNITNGDPVWKSRVDALLNSTFNTFFPNNIAYEIACEAKLSCTTDMYSFKAYLTRWLAATTKMAPYTYDIIMPKLKASAAAAAAQCTGGSNGRMCGLSWSSGAYDGTTGVGQQMAAMSVVFTNLLAIDQSLGVPVTNSTGGTSIGNNNAGAQSVANPEAIKPATTGDRAGAGIVTTVILLGATGMFGWMSV</sequence>
<keyword evidence="8" id="KW-0325">Glycoprotein</keyword>
<keyword evidence="9 10" id="KW-0326">Glycosidase</keyword>
<dbReference type="InterPro" id="IPR008928">
    <property type="entry name" value="6-hairpin_glycosidase_sf"/>
</dbReference>
<evidence type="ECO:0000256" key="4">
    <source>
        <dbReference type="ARBA" id="ARBA00012350"/>
    </source>
</evidence>
<name>A0A3D8Q869_9HELO</name>
<dbReference type="EC" id="3.2.1.101" evidence="4 10"/>
<protein>
    <recommendedName>
        <fullName evidence="4 10">Mannan endo-1,6-alpha-mannosidase</fullName>
        <ecNumber evidence="4 10">3.2.1.101</ecNumber>
    </recommendedName>
</protein>
<dbReference type="InterPro" id="IPR014480">
    <property type="entry name" value="Mannan-1_6-alpha_mannosidase"/>
</dbReference>
<evidence type="ECO:0000256" key="6">
    <source>
        <dbReference type="ARBA" id="ARBA00022801"/>
    </source>
</evidence>
<evidence type="ECO:0000256" key="2">
    <source>
        <dbReference type="ARBA" id="ARBA00004308"/>
    </source>
</evidence>
<evidence type="ECO:0000313" key="13">
    <source>
        <dbReference type="Proteomes" id="UP000256645"/>
    </source>
</evidence>
<evidence type="ECO:0000256" key="11">
    <source>
        <dbReference type="SAM" id="SignalP"/>
    </source>
</evidence>
<dbReference type="GO" id="GO:0016052">
    <property type="term" value="P:carbohydrate catabolic process"/>
    <property type="evidence" value="ECO:0007669"/>
    <property type="project" value="InterPro"/>
</dbReference>
<keyword evidence="7" id="KW-0472">Membrane</keyword>
<accession>A0A3D8Q869</accession>
<evidence type="ECO:0000256" key="5">
    <source>
        <dbReference type="ARBA" id="ARBA00022729"/>
    </source>
</evidence>
<evidence type="ECO:0000256" key="1">
    <source>
        <dbReference type="ARBA" id="ARBA00001452"/>
    </source>
</evidence>
<dbReference type="GO" id="GO:0008496">
    <property type="term" value="F:mannan endo-1,6-alpha-mannosidase activity"/>
    <property type="evidence" value="ECO:0007669"/>
    <property type="project" value="UniProtKB-UniRule"/>
</dbReference>
<comment type="similarity">
    <text evidence="3 10">Belongs to the glycosyl hydrolase 76 family.</text>
</comment>
<keyword evidence="5 11" id="KW-0732">Signal</keyword>
<feature type="signal peptide" evidence="11">
    <location>
        <begin position="1"/>
        <end position="23"/>
    </location>
</feature>